<organism evidence="8 9">
    <name type="scientific">Mya arenaria</name>
    <name type="common">Soft-shell clam</name>
    <dbReference type="NCBI Taxonomy" id="6604"/>
    <lineage>
        <taxon>Eukaryota</taxon>
        <taxon>Metazoa</taxon>
        <taxon>Spiralia</taxon>
        <taxon>Lophotrochozoa</taxon>
        <taxon>Mollusca</taxon>
        <taxon>Bivalvia</taxon>
        <taxon>Autobranchia</taxon>
        <taxon>Heteroconchia</taxon>
        <taxon>Euheterodonta</taxon>
        <taxon>Imparidentia</taxon>
        <taxon>Neoheterodontei</taxon>
        <taxon>Myida</taxon>
        <taxon>Myoidea</taxon>
        <taxon>Myidae</taxon>
        <taxon>Mya</taxon>
    </lineage>
</organism>
<keyword evidence="9" id="KW-1185">Reference proteome</keyword>
<reference evidence="8" key="1">
    <citation type="submission" date="2022-11" db="EMBL/GenBank/DDBJ databases">
        <title>Centuries of genome instability and evolution in soft-shell clam transmissible cancer (bioRxiv).</title>
        <authorList>
            <person name="Hart S.F.M."/>
            <person name="Yonemitsu M.A."/>
            <person name="Giersch R.M."/>
            <person name="Beal B.F."/>
            <person name="Arriagada G."/>
            <person name="Davis B.W."/>
            <person name="Ostrander E.A."/>
            <person name="Goff S.P."/>
            <person name="Metzger M.J."/>
        </authorList>
    </citation>
    <scope>NUCLEOTIDE SEQUENCE</scope>
    <source>
        <strain evidence="8">MELC-2E11</strain>
        <tissue evidence="8">Siphon/mantle</tissue>
    </source>
</reference>
<dbReference type="Proteomes" id="UP001164746">
    <property type="component" value="Chromosome 10"/>
</dbReference>
<feature type="region of interest" description="Disordered" evidence="6">
    <location>
        <begin position="29"/>
        <end position="51"/>
    </location>
</feature>
<keyword evidence="1" id="KW-0479">Metal-binding</keyword>
<dbReference type="EMBL" id="CP111021">
    <property type="protein sequence ID" value="WAR17508.1"/>
    <property type="molecule type" value="Genomic_DNA"/>
</dbReference>
<evidence type="ECO:0000256" key="5">
    <source>
        <dbReference type="PROSITE-ProRule" id="PRU00042"/>
    </source>
</evidence>
<dbReference type="Gene3D" id="3.30.160.60">
    <property type="entry name" value="Classic Zinc Finger"/>
    <property type="match status" value="2"/>
</dbReference>
<evidence type="ECO:0000256" key="1">
    <source>
        <dbReference type="ARBA" id="ARBA00022723"/>
    </source>
</evidence>
<dbReference type="SMART" id="SM00355">
    <property type="entry name" value="ZnF_C2H2"/>
    <property type="match status" value="2"/>
</dbReference>
<feature type="domain" description="C2H2-type" evidence="7">
    <location>
        <begin position="317"/>
        <end position="345"/>
    </location>
</feature>
<keyword evidence="4" id="KW-0862">Zinc</keyword>
<evidence type="ECO:0000256" key="6">
    <source>
        <dbReference type="SAM" id="MobiDB-lite"/>
    </source>
</evidence>
<evidence type="ECO:0000313" key="8">
    <source>
        <dbReference type="EMBL" id="WAR17508.1"/>
    </source>
</evidence>
<dbReference type="SUPFAM" id="SSF57667">
    <property type="entry name" value="beta-beta-alpha zinc fingers"/>
    <property type="match status" value="1"/>
</dbReference>
<evidence type="ECO:0000256" key="3">
    <source>
        <dbReference type="ARBA" id="ARBA00022771"/>
    </source>
</evidence>
<proteinExistence type="predicted"/>
<evidence type="ECO:0000313" key="9">
    <source>
        <dbReference type="Proteomes" id="UP001164746"/>
    </source>
</evidence>
<keyword evidence="3 5" id="KW-0863">Zinc-finger</keyword>
<dbReference type="PROSITE" id="PS00028">
    <property type="entry name" value="ZINC_FINGER_C2H2_1"/>
    <property type="match status" value="2"/>
</dbReference>
<dbReference type="PANTHER" id="PTHR14003:SF19">
    <property type="entry name" value="YY2 TRANSCRIPTION FACTOR"/>
    <property type="match status" value="1"/>
</dbReference>
<evidence type="ECO:0000256" key="4">
    <source>
        <dbReference type="ARBA" id="ARBA00022833"/>
    </source>
</evidence>
<gene>
    <name evidence="8" type="ORF">MAR_032102</name>
</gene>
<dbReference type="PANTHER" id="PTHR14003">
    <property type="entry name" value="TRANSCRIPTIONAL REPRESSOR PROTEIN YY"/>
    <property type="match status" value="1"/>
</dbReference>
<evidence type="ECO:0000256" key="2">
    <source>
        <dbReference type="ARBA" id="ARBA00022737"/>
    </source>
</evidence>
<protein>
    <recommendedName>
        <fullName evidence="7">C2H2-type domain-containing protein</fullName>
    </recommendedName>
</protein>
<dbReference type="InterPro" id="IPR013087">
    <property type="entry name" value="Znf_C2H2_type"/>
</dbReference>
<dbReference type="InterPro" id="IPR036236">
    <property type="entry name" value="Znf_C2H2_sf"/>
</dbReference>
<sequence length="389" mass="43440">MVPSWTLAVRITDSSSVWAASCSTYKGDKSKEDSMVQGYRENSKENSMVQGYRENSQLGYRENSQLGYRKNSQLFRNDGKGRNNGNIVQHCPNEVEQHKEVEGMSGSSKNRKTRRRLFRNRHLGNRPLATSSPVRKLAKLAVNKSTEFEDGENTSFEVDSELESIKGVDVNVPPLGEESGRGKENEGLIQVEDELPSLRIVDVMTLKRAGISDDTASSLEVEVGEVPKTARKSEKEGPQELDSSSITFYVVESNNATCPEDCKKIIGIDSDHMMNEHVSKAYTCPKPGCGKTFGYVSSLKRHEVLCHSKASTPKLSFTCQKCHKVLGSRESLADHIQGVHKEGKLYVCGCGKTSGWRSTHVRHRKACKFGNIRLQQNHTKQLIEDKTRL</sequence>
<feature type="domain" description="C2H2-type" evidence="7">
    <location>
        <begin position="282"/>
        <end position="312"/>
    </location>
</feature>
<evidence type="ECO:0000259" key="7">
    <source>
        <dbReference type="PROSITE" id="PS50157"/>
    </source>
</evidence>
<name>A0ABY7F5N4_MYAAR</name>
<dbReference type="PROSITE" id="PS50157">
    <property type="entry name" value="ZINC_FINGER_C2H2_2"/>
    <property type="match status" value="2"/>
</dbReference>
<keyword evidence="2" id="KW-0677">Repeat</keyword>
<accession>A0ABY7F5N4</accession>